<evidence type="ECO:0000313" key="1">
    <source>
        <dbReference type="EMBL" id="GAA2038967.1"/>
    </source>
</evidence>
<comment type="caution">
    <text evidence="1">The sequence shown here is derived from an EMBL/GenBank/DDBJ whole genome shotgun (WGS) entry which is preliminary data.</text>
</comment>
<protein>
    <submittedName>
        <fullName evidence="1">Uncharacterized protein</fullName>
    </submittedName>
</protein>
<dbReference type="EMBL" id="BAAAQN010000027">
    <property type="protein sequence ID" value="GAA2038967.1"/>
    <property type="molecule type" value="Genomic_DNA"/>
</dbReference>
<evidence type="ECO:0000313" key="2">
    <source>
        <dbReference type="Proteomes" id="UP001500751"/>
    </source>
</evidence>
<reference evidence="2" key="1">
    <citation type="journal article" date="2019" name="Int. J. Syst. Evol. Microbiol.">
        <title>The Global Catalogue of Microorganisms (GCM) 10K type strain sequencing project: providing services to taxonomists for standard genome sequencing and annotation.</title>
        <authorList>
            <consortium name="The Broad Institute Genomics Platform"/>
            <consortium name="The Broad Institute Genome Sequencing Center for Infectious Disease"/>
            <person name="Wu L."/>
            <person name="Ma J."/>
        </authorList>
    </citation>
    <scope>NUCLEOTIDE SEQUENCE [LARGE SCALE GENOMIC DNA]</scope>
    <source>
        <strain evidence="2">JCM 16014</strain>
    </source>
</reference>
<organism evidence="1 2">
    <name type="scientific">Catenulispora yoronensis</name>
    <dbReference type="NCBI Taxonomy" id="450799"/>
    <lineage>
        <taxon>Bacteria</taxon>
        <taxon>Bacillati</taxon>
        <taxon>Actinomycetota</taxon>
        <taxon>Actinomycetes</taxon>
        <taxon>Catenulisporales</taxon>
        <taxon>Catenulisporaceae</taxon>
        <taxon>Catenulispora</taxon>
    </lineage>
</organism>
<dbReference type="RefSeq" id="WP_344667690.1">
    <property type="nucleotide sequence ID" value="NZ_BAAAQN010000027.1"/>
</dbReference>
<keyword evidence="2" id="KW-1185">Reference proteome</keyword>
<sequence>MLSTQGLENWAVEFIQADGEKRSVREGFATQGDAEYFGQCTWAGPNGRGIEEVRVRQLPRGNWQAVSPASVCGGIRL</sequence>
<gene>
    <name evidence="1" type="ORF">GCM10009839_45880</name>
</gene>
<proteinExistence type="predicted"/>
<dbReference type="Proteomes" id="UP001500751">
    <property type="component" value="Unassembled WGS sequence"/>
</dbReference>
<name>A0ABP5G4K0_9ACTN</name>
<accession>A0ABP5G4K0</accession>